<comment type="caution">
    <text evidence="1">The sequence shown here is derived from an EMBL/GenBank/DDBJ whole genome shotgun (WGS) entry which is preliminary data.</text>
</comment>
<accession>A0A087DPU5</accession>
<proteinExistence type="predicted"/>
<gene>
    <name evidence="1" type="ORF">BSTEL_0266</name>
</gene>
<organism evidence="1 2">
    <name type="scientific">Bifidobacterium stellenboschense</name>
    <dbReference type="NCBI Taxonomy" id="762211"/>
    <lineage>
        <taxon>Bacteria</taxon>
        <taxon>Bacillati</taxon>
        <taxon>Actinomycetota</taxon>
        <taxon>Actinomycetes</taxon>
        <taxon>Bifidobacteriales</taxon>
        <taxon>Bifidobacteriaceae</taxon>
        <taxon>Bifidobacterium</taxon>
    </lineage>
</organism>
<name>A0A087DPU5_9BIFI</name>
<dbReference type="STRING" id="762211.BSTEL_0266"/>
<evidence type="ECO:0000313" key="1">
    <source>
        <dbReference type="EMBL" id="KFI97545.1"/>
    </source>
</evidence>
<dbReference type="Proteomes" id="UP000029004">
    <property type="component" value="Unassembled WGS sequence"/>
</dbReference>
<evidence type="ECO:0000313" key="2">
    <source>
        <dbReference type="Proteomes" id="UP000029004"/>
    </source>
</evidence>
<reference evidence="1 2" key="1">
    <citation type="submission" date="2014-03" db="EMBL/GenBank/DDBJ databases">
        <title>Genomics of Bifidobacteria.</title>
        <authorList>
            <person name="Ventura M."/>
            <person name="Milani C."/>
            <person name="Lugli G.A."/>
        </authorList>
    </citation>
    <scope>NUCLEOTIDE SEQUENCE [LARGE SCALE GENOMIC DNA]</scope>
    <source>
        <strain evidence="1 2">DSM 23968</strain>
    </source>
</reference>
<dbReference type="EMBL" id="JGZP01000012">
    <property type="protein sequence ID" value="KFI97545.1"/>
    <property type="molecule type" value="Genomic_DNA"/>
</dbReference>
<protein>
    <submittedName>
        <fullName evidence="1">Uncharacterized protein</fullName>
    </submittedName>
</protein>
<sequence length="79" mass="8475">MGIRRGPLRVPTFRQIAGLDAKRAIVIMQYEHMVANHIGRSGHAVTSVIGAPSPCGSGIGLFAQNVFDLAAACHGRTWY</sequence>
<keyword evidence="2" id="KW-1185">Reference proteome</keyword>
<dbReference type="AlphaFoldDB" id="A0A087DPU5"/>